<keyword evidence="3" id="KW-1185">Reference proteome</keyword>
<evidence type="ECO:0000313" key="3">
    <source>
        <dbReference type="Proteomes" id="UP001501842"/>
    </source>
</evidence>
<keyword evidence="1" id="KW-1133">Transmembrane helix</keyword>
<gene>
    <name evidence="2" type="ORF">GCM10010439_42070</name>
</gene>
<proteinExistence type="predicted"/>
<keyword evidence="1" id="KW-0472">Membrane</keyword>
<name>A0ABP6GSR1_9ACTN</name>
<reference evidence="3" key="1">
    <citation type="journal article" date="2019" name="Int. J. Syst. Evol. Microbiol.">
        <title>The Global Catalogue of Microorganisms (GCM) 10K type strain sequencing project: providing services to taxonomists for standard genome sequencing and annotation.</title>
        <authorList>
            <consortium name="The Broad Institute Genomics Platform"/>
            <consortium name="The Broad Institute Genome Sequencing Center for Infectious Disease"/>
            <person name="Wu L."/>
            <person name="Ma J."/>
        </authorList>
    </citation>
    <scope>NUCLEOTIDE SEQUENCE [LARGE SCALE GENOMIC DNA]</scope>
    <source>
        <strain evidence="3">JCM 8201</strain>
    </source>
</reference>
<sequence length="158" mass="16792">MTLIRGRRSRVLLVFAAVEVVGVGAVGPVAVPAMWPAEGAGVLEYAVFVFVMAVGAVSLPVIVLAALSRPFLEFGERGFRYRPGPAVARSLSWEELREVTVFCDERGGATRISLVALRGRQGAAVPVILDLRAFAVDGERLRAEFAGSGREGLAVRVA</sequence>
<dbReference type="EMBL" id="BAAATZ010000017">
    <property type="protein sequence ID" value="GAA2730024.1"/>
    <property type="molecule type" value="Genomic_DNA"/>
</dbReference>
<feature type="transmembrane region" description="Helical" evidence="1">
    <location>
        <begin position="45"/>
        <end position="67"/>
    </location>
</feature>
<dbReference type="RefSeq" id="WP_344452276.1">
    <property type="nucleotide sequence ID" value="NZ_BAAATZ010000017.1"/>
</dbReference>
<evidence type="ECO:0000256" key="1">
    <source>
        <dbReference type="SAM" id="Phobius"/>
    </source>
</evidence>
<evidence type="ECO:0000313" key="2">
    <source>
        <dbReference type="EMBL" id="GAA2730024.1"/>
    </source>
</evidence>
<keyword evidence="1" id="KW-0812">Transmembrane</keyword>
<accession>A0ABP6GSR1</accession>
<dbReference type="Proteomes" id="UP001501842">
    <property type="component" value="Unassembled WGS sequence"/>
</dbReference>
<feature type="transmembrane region" description="Helical" evidence="1">
    <location>
        <begin position="12"/>
        <end position="33"/>
    </location>
</feature>
<evidence type="ECO:0008006" key="4">
    <source>
        <dbReference type="Google" id="ProtNLM"/>
    </source>
</evidence>
<protein>
    <recommendedName>
        <fullName evidence="4">PH domain-containing protein</fullName>
    </recommendedName>
</protein>
<comment type="caution">
    <text evidence="2">The sequence shown here is derived from an EMBL/GenBank/DDBJ whole genome shotgun (WGS) entry which is preliminary data.</text>
</comment>
<organism evidence="2 3">
    <name type="scientific">Actinocorallia aurantiaca</name>
    <dbReference type="NCBI Taxonomy" id="46204"/>
    <lineage>
        <taxon>Bacteria</taxon>
        <taxon>Bacillati</taxon>
        <taxon>Actinomycetota</taxon>
        <taxon>Actinomycetes</taxon>
        <taxon>Streptosporangiales</taxon>
        <taxon>Thermomonosporaceae</taxon>
        <taxon>Actinocorallia</taxon>
    </lineage>
</organism>